<feature type="transmembrane region" description="Helical" evidence="9">
    <location>
        <begin position="278"/>
        <end position="296"/>
    </location>
</feature>
<feature type="transmembrane region" description="Helical" evidence="9">
    <location>
        <begin position="52"/>
        <end position="76"/>
    </location>
</feature>
<dbReference type="Gene3D" id="1.20.1560.10">
    <property type="entry name" value="ABC transporter type 1, transmembrane domain"/>
    <property type="match status" value="1"/>
</dbReference>
<feature type="transmembrane region" description="Helical" evidence="9">
    <location>
        <begin position="127"/>
        <end position="149"/>
    </location>
</feature>
<evidence type="ECO:0000256" key="8">
    <source>
        <dbReference type="ARBA" id="ARBA00023136"/>
    </source>
</evidence>
<dbReference type="AlphaFoldDB" id="A0A9D2KNW8"/>
<dbReference type="PANTHER" id="PTHR43394">
    <property type="entry name" value="ATP-DEPENDENT PERMEASE MDL1, MITOCHONDRIAL"/>
    <property type="match status" value="1"/>
</dbReference>
<evidence type="ECO:0000256" key="1">
    <source>
        <dbReference type="ARBA" id="ARBA00004651"/>
    </source>
</evidence>
<keyword evidence="2" id="KW-0813">Transport</keyword>
<evidence type="ECO:0000256" key="6">
    <source>
        <dbReference type="ARBA" id="ARBA00022840"/>
    </source>
</evidence>
<evidence type="ECO:0000313" key="12">
    <source>
        <dbReference type="EMBL" id="HJA70406.1"/>
    </source>
</evidence>
<dbReference type="PANTHER" id="PTHR43394:SF1">
    <property type="entry name" value="ATP-BINDING CASSETTE SUB-FAMILY B MEMBER 10, MITOCHONDRIAL"/>
    <property type="match status" value="1"/>
</dbReference>
<reference evidence="12" key="1">
    <citation type="journal article" date="2021" name="PeerJ">
        <title>Extensive microbial diversity within the chicken gut microbiome revealed by metagenomics and culture.</title>
        <authorList>
            <person name="Gilroy R."/>
            <person name="Ravi A."/>
            <person name="Getino M."/>
            <person name="Pursley I."/>
            <person name="Horton D.L."/>
            <person name="Alikhan N.F."/>
            <person name="Baker D."/>
            <person name="Gharbi K."/>
            <person name="Hall N."/>
            <person name="Watson M."/>
            <person name="Adriaenssens E.M."/>
            <person name="Foster-Nyarko E."/>
            <person name="Jarju S."/>
            <person name="Secka A."/>
            <person name="Antonio M."/>
            <person name="Oren A."/>
            <person name="Chaudhuri R.R."/>
            <person name="La Ragione R."/>
            <person name="Hildebrand F."/>
            <person name="Pallen M.J."/>
        </authorList>
    </citation>
    <scope>NUCLEOTIDE SEQUENCE</scope>
    <source>
        <strain evidence="12">CHK178-16964</strain>
    </source>
</reference>
<feature type="domain" description="ABC transporter" evidence="10">
    <location>
        <begin position="340"/>
        <end position="574"/>
    </location>
</feature>
<reference evidence="12" key="2">
    <citation type="submission" date="2021-04" db="EMBL/GenBank/DDBJ databases">
        <authorList>
            <person name="Gilroy R."/>
        </authorList>
    </citation>
    <scope>NUCLEOTIDE SEQUENCE</scope>
    <source>
        <strain evidence="12">CHK178-16964</strain>
    </source>
</reference>
<keyword evidence="5" id="KW-0547">Nucleotide-binding</keyword>
<proteinExistence type="predicted"/>
<dbReference type="SUPFAM" id="SSF90123">
    <property type="entry name" value="ABC transporter transmembrane region"/>
    <property type="match status" value="1"/>
</dbReference>
<dbReference type="EMBL" id="DWZA01000020">
    <property type="protein sequence ID" value="HJA70406.1"/>
    <property type="molecule type" value="Genomic_DNA"/>
</dbReference>
<dbReference type="InterPro" id="IPR036640">
    <property type="entry name" value="ABC1_TM_sf"/>
</dbReference>
<dbReference type="PROSITE" id="PS00211">
    <property type="entry name" value="ABC_TRANSPORTER_1"/>
    <property type="match status" value="1"/>
</dbReference>
<dbReference type="Pfam" id="PF00005">
    <property type="entry name" value="ABC_tran"/>
    <property type="match status" value="1"/>
</dbReference>
<dbReference type="PROSITE" id="PS50893">
    <property type="entry name" value="ABC_TRANSPORTER_2"/>
    <property type="match status" value="1"/>
</dbReference>
<organism evidence="12 13">
    <name type="scientific">Candidatus Lachnoclostridium stercoravium</name>
    <dbReference type="NCBI Taxonomy" id="2838633"/>
    <lineage>
        <taxon>Bacteria</taxon>
        <taxon>Bacillati</taxon>
        <taxon>Bacillota</taxon>
        <taxon>Clostridia</taxon>
        <taxon>Lachnospirales</taxon>
        <taxon>Lachnospiraceae</taxon>
    </lineage>
</organism>
<dbReference type="GO" id="GO:0015421">
    <property type="term" value="F:ABC-type oligopeptide transporter activity"/>
    <property type="evidence" value="ECO:0007669"/>
    <property type="project" value="TreeGrafter"/>
</dbReference>
<accession>A0A9D2KNW8</accession>
<protein>
    <submittedName>
        <fullName evidence="12">ABC transporter ATP-binding protein/permease</fullName>
    </submittedName>
</protein>
<dbReference type="InterPro" id="IPR003439">
    <property type="entry name" value="ABC_transporter-like_ATP-bd"/>
</dbReference>
<dbReference type="Proteomes" id="UP000823900">
    <property type="component" value="Unassembled WGS sequence"/>
</dbReference>
<dbReference type="InterPro" id="IPR011527">
    <property type="entry name" value="ABC1_TM_dom"/>
</dbReference>
<evidence type="ECO:0000259" key="10">
    <source>
        <dbReference type="PROSITE" id="PS50893"/>
    </source>
</evidence>
<evidence type="ECO:0000256" key="4">
    <source>
        <dbReference type="ARBA" id="ARBA00022692"/>
    </source>
</evidence>
<dbReference type="InterPro" id="IPR039421">
    <property type="entry name" value="Type_1_exporter"/>
</dbReference>
<keyword evidence="7 9" id="KW-1133">Transmembrane helix</keyword>
<evidence type="ECO:0000313" key="13">
    <source>
        <dbReference type="Proteomes" id="UP000823900"/>
    </source>
</evidence>
<comment type="caution">
    <text evidence="12">The sequence shown here is derived from an EMBL/GenBank/DDBJ whole genome shotgun (WGS) entry which is preliminary data.</text>
</comment>
<name>A0A9D2KNW8_9FIRM</name>
<comment type="subcellular location">
    <subcellularLocation>
        <location evidence="1">Cell membrane</location>
        <topology evidence="1">Multi-pass membrane protein</topology>
    </subcellularLocation>
</comment>
<keyword evidence="3" id="KW-1003">Cell membrane</keyword>
<dbReference type="GO" id="GO:0005886">
    <property type="term" value="C:plasma membrane"/>
    <property type="evidence" value="ECO:0007669"/>
    <property type="project" value="UniProtKB-SubCell"/>
</dbReference>
<evidence type="ECO:0000256" key="3">
    <source>
        <dbReference type="ARBA" id="ARBA00022475"/>
    </source>
</evidence>
<dbReference type="InterPro" id="IPR027417">
    <property type="entry name" value="P-loop_NTPase"/>
</dbReference>
<feature type="domain" description="ABC transmembrane type-1" evidence="11">
    <location>
        <begin position="16"/>
        <end position="298"/>
    </location>
</feature>
<evidence type="ECO:0000256" key="9">
    <source>
        <dbReference type="SAM" id="Phobius"/>
    </source>
</evidence>
<dbReference type="SMART" id="SM00382">
    <property type="entry name" value="AAA"/>
    <property type="match status" value="1"/>
</dbReference>
<dbReference type="SUPFAM" id="SSF52540">
    <property type="entry name" value="P-loop containing nucleoside triphosphate hydrolases"/>
    <property type="match status" value="1"/>
</dbReference>
<keyword evidence="6 12" id="KW-0067">ATP-binding</keyword>
<dbReference type="GO" id="GO:0005524">
    <property type="term" value="F:ATP binding"/>
    <property type="evidence" value="ECO:0007669"/>
    <property type="project" value="UniProtKB-KW"/>
</dbReference>
<keyword evidence="8 9" id="KW-0472">Membrane</keyword>
<evidence type="ECO:0000256" key="5">
    <source>
        <dbReference type="ARBA" id="ARBA00022741"/>
    </source>
</evidence>
<dbReference type="Gene3D" id="3.40.50.300">
    <property type="entry name" value="P-loop containing nucleotide triphosphate hydrolases"/>
    <property type="match status" value="1"/>
</dbReference>
<dbReference type="GO" id="GO:0016887">
    <property type="term" value="F:ATP hydrolysis activity"/>
    <property type="evidence" value="ECO:0007669"/>
    <property type="project" value="InterPro"/>
</dbReference>
<evidence type="ECO:0000259" key="11">
    <source>
        <dbReference type="PROSITE" id="PS50929"/>
    </source>
</evidence>
<evidence type="ECO:0000256" key="7">
    <source>
        <dbReference type="ARBA" id="ARBA00022989"/>
    </source>
</evidence>
<feature type="transmembrane region" description="Helical" evidence="9">
    <location>
        <begin position="155"/>
        <end position="174"/>
    </location>
</feature>
<evidence type="ECO:0000256" key="2">
    <source>
        <dbReference type="ARBA" id="ARBA00022448"/>
    </source>
</evidence>
<dbReference type="Pfam" id="PF00664">
    <property type="entry name" value="ABC_membrane"/>
    <property type="match status" value="1"/>
</dbReference>
<keyword evidence="4 9" id="KW-0812">Transmembrane</keyword>
<sequence>MKLLLHFLKPYWKLCLIVLLSVTVDVTGALLVPTITADMINLAVTGGSLDEIIWKGIAMLAVSIITGGSVLAGSWFCSKASAGLGRDMRNAIYDKTLTFSSEDFERFGTASMVTRTINDINTIQQAFVMFIQMVLPVPIMCALGIAFTFRISSAMGLLILGIMAFVMVIAISIIRKASSIFAALQKLLDRVNVILRENITGVRVIRAFNKENYESGRMEKTFSDYAVSAIQANRLFAALDSLAMVSINLCIVAILYIGGNQVGAGKMAIGDITAVTEYAIWILFYLVMAQMVVILLPRAIICLDRIGEVLSLELEIQDGAGDRACPDAPGGESEPAPEVVRFENAAFRFEDADEETLSGLSFSCRRGETTAIIGGTGSGKSTIAKLILRYHDVTSGRILFQGQDIRDLRQHDLREHIAYVPQKAWLFSGTIEDNLKYGKPDADREEMKRALSIAQAGFVDGLPGGLKSHVAQGGTNFSGGQKQRLSIARAIIKKADLYIFDDSFSALDFKTDAALRRALADEIKDSSILIIAQRISTILHADQIIVLDDGRIAGMGKHSELMENCPVYRDIAQSQMKGGGQNG</sequence>
<dbReference type="InterPro" id="IPR003593">
    <property type="entry name" value="AAA+_ATPase"/>
</dbReference>
<dbReference type="InterPro" id="IPR017871">
    <property type="entry name" value="ABC_transporter-like_CS"/>
</dbReference>
<dbReference type="CDD" id="cd18548">
    <property type="entry name" value="ABC_6TM_Tm287_like"/>
    <property type="match status" value="1"/>
</dbReference>
<feature type="transmembrane region" description="Helical" evidence="9">
    <location>
        <begin position="12"/>
        <end position="32"/>
    </location>
</feature>
<gene>
    <name evidence="12" type="ORF">IAA07_02345</name>
</gene>
<dbReference type="PROSITE" id="PS50929">
    <property type="entry name" value="ABC_TM1F"/>
    <property type="match status" value="1"/>
</dbReference>
<dbReference type="FunFam" id="3.40.50.300:FF:000854">
    <property type="entry name" value="Multidrug ABC transporter ATP-binding protein"/>
    <property type="match status" value="1"/>
</dbReference>
<feature type="transmembrane region" description="Helical" evidence="9">
    <location>
        <begin position="235"/>
        <end position="258"/>
    </location>
</feature>